<protein>
    <submittedName>
        <fullName evidence="1">Uncharacterized protein</fullName>
    </submittedName>
</protein>
<reference evidence="1" key="1">
    <citation type="submission" date="2021-05" db="EMBL/GenBank/DDBJ databases">
        <authorList>
            <person name="Scholz U."/>
            <person name="Mascher M."/>
            <person name="Fiebig A."/>
        </authorList>
    </citation>
    <scope>NUCLEOTIDE SEQUENCE [LARGE SCALE GENOMIC DNA]</scope>
</reference>
<evidence type="ECO:0000313" key="2">
    <source>
        <dbReference type="Proteomes" id="UP001732700"/>
    </source>
</evidence>
<name>A0ACD5VQ23_AVESA</name>
<keyword evidence="2" id="KW-1185">Reference proteome</keyword>
<dbReference type="EnsemblPlants" id="AVESA.00010b.r2.3CG0484870.1">
    <property type="protein sequence ID" value="AVESA.00010b.r2.3CG0484870.1.CDS.1"/>
    <property type="gene ID" value="AVESA.00010b.r2.3CG0484870"/>
</dbReference>
<accession>A0ACD5VQ23</accession>
<dbReference type="Proteomes" id="UP001732700">
    <property type="component" value="Chromosome 3C"/>
</dbReference>
<proteinExistence type="predicted"/>
<evidence type="ECO:0000313" key="1">
    <source>
        <dbReference type="EnsemblPlants" id="AVESA.00010b.r2.3CG0484870.1.CDS.1"/>
    </source>
</evidence>
<organism evidence="1 2">
    <name type="scientific">Avena sativa</name>
    <name type="common">Oat</name>
    <dbReference type="NCBI Taxonomy" id="4498"/>
    <lineage>
        <taxon>Eukaryota</taxon>
        <taxon>Viridiplantae</taxon>
        <taxon>Streptophyta</taxon>
        <taxon>Embryophyta</taxon>
        <taxon>Tracheophyta</taxon>
        <taxon>Spermatophyta</taxon>
        <taxon>Magnoliopsida</taxon>
        <taxon>Liliopsida</taxon>
        <taxon>Poales</taxon>
        <taxon>Poaceae</taxon>
        <taxon>BOP clade</taxon>
        <taxon>Pooideae</taxon>
        <taxon>Poodae</taxon>
        <taxon>Poeae</taxon>
        <taxon>Poeae Chloroplast Group 1 (Aveneae type)</taxon>
        <taxon>Aveninae</taxon>
        <taxon>Avena</taxon>
    </lineage>
</organism>
<sequence>MGLLRRRRPPPQPPSLSAPPSSSSPPATEGDKSTNKIAKAIRARISSLSSSRTRLSCWGNTVTRHPIRRSWSGSGSGTGGGEHGSRTMTVTAVMAPSSKAIAAGARSLIERNDFYCQDCNTHK</sequence>
<reference evidence="1" key="2">
    <citation type="submission" date="2025-09" db="UniProtKB">
        <authorList>
            <consortium name="EnsemblPlants"/>
        </authorList>
    </citation>
    <scope>IDENTIFICATION</scope>
</reference>